<evidence type="ECO:0000313" key="3">
    <source>
        <dbReference type="EMBL" id="SEH48918.1"/>
    </source>
</evidence>
<name>A0A1H6IRB1_9ACTN</name>
<keyword evidence="4" id="KW-1185">Reference proteome</keyword>
<accession>A0A1H6IRB1</accession>
<organism evidence="3 4">
    <name type="scientific">Parafannyhessea umbonata</name>
    <dbReference type="NCBI Taxonomy" id="604330"/>
    <lineage>
        <taxon>Bacteria</taxon>
        <taxon>Bacillati</taxon>
        <taxon>Actinomycetota</taxon>
        <taxon>Coriobacteriia</taxon>
        <taxon>Coriobacteriales</taxon>
        <taxon>Atopobiaceae</taxon>
        <taxon>Parafannyhessea</taxon>
    </lineage>
</organism>
<dbReference type="Pfam" id="PF01558">
    <property type="entry name" value="POR"/>
    <property type="match status" value="1"/>
</dbReference>
<evidence type="ECO:0000313" key="4">
    <source>
        <dbReference type="Proteomes" id="UP000199135"/>
    </source>
</evidence>
<dbReference type="SUPFAM" id="SSF53323">
    <property type="entry name" value="Pyruvate-ferredoxin oxidoreductase, PFOR, domain III"/>
    <property type="match status" value="1"/>
</dbReference>
<proteinExistence type="predicted"/>
<dbReference type="InterPro" id="IPR002869">
    <property type="entry name" value="Pyrv_flavodox_OxRed_cen"/>
</dbReference>
<sequence length="212" mass="22306">MAHAIASDAASTVTLGARVEVEKTKTVLLVGVGGQGTILAGNILAMCAAEAGLDVKVSEIHGMSQRGGSVSTVIRMGNKVDSMVCDPGCADVVVAFEELEALRAQQYLREGGKLFVNDETIVPVPVNIGNARMPERISKRLDEVGAIRIDAGFIARQTGNPRSANVVLVGALSTALPFDETAWHDAICKRVPPKTRGTNLEAFARGRDAALQ</sequence>
<comment type="caution">
    <text evidence="3">The sequence shown here is derived from an EMBL/GenBank/DDBJ whole genome shotgun (WGS) entry which is preliminary data.</text>
</comment>
<dbReference type="Proteomes" id="UP000199135">
    <property type="component" value="Unassembled WGS sequence"/>
</dbReference>
<protein>
    <submittedName>
        <fullName evidence="3">Indolepyruvate ferredoxin oxidoreductase beta subunit</fullName>
    </submittedName>
</protein>
<dbReference type="PANTHER" id="PTHR43854:SF1">
    <property type="entry name" value="INDOLEPYRUVATE OXIDOREDUCTASE SUBUNIT IORB"/>
    <property type="match status" value="1"/>
</dbReference>
<evidence type="ECO:0000259" key="2">
    <source>
        <dbReference type="Pfam" id="PF01558"/>
    </source>
</evidence>
<keyword evidence="1" id="KW-0560">Oxidoreductase</keyword>
<dbReference type="Gene3D" id="3.40.920.10">
    <property type="entry name" value="Pyruvate-ferredoxin oxidoreductase, PFOR, domain III"/>
    <property type="match status" value="1"/>
</dbReference>
<dbReference type="EMBL" id="FNWT01000003">
    <property type="protein sequence ID" value="SEH48918.1"/>
    <property type="molecule type" value="Genomic_DNA"/>
</dbReference>
<evidence type="ECO:0000256" key="1">
    <source>
        <dbReference type="ARBA" id="ARBA00023002"/>
    </source>
</evidence>
<dbReference type="RefSeq" id="WP_078687254.1">
    <property type="nucleotide sequence ID" value="NZ_FNWT01000003.1"/>
</dbReference>
<feature type="domain" description="Pyruvate/ketoisovalerate oxidoreductase catalytic" evidence="2">
    <location>
        <begin position="33"/>
        <end position="207"/>
    </location>
</feature>
<reference evidence="3 4" key="1">
    <citation type="submission" date="2016-10" db="EMBL/GenBank/DDBJ databases">
        <authorList>
            <person name="Varghese N."/>
            <person name="Submissions S."/>
        </authorList>
    </citation>
    <scope>NUCLEOTIDE SEQUENCE [LARGE SCALE GENOMIC DNA]</scope>
    <source>
        <strain evidence="3 4">WCP15</strain>
    </source>
</reference>
<dbReference type="InterPro" id="IPR052198">
    <property type="entry name" value="IorB_Oxidoreductase"/>
</dbReference>
<gene>
    <name evidence="3" type="ORF">SAMN05216447_103167</name>
</gene>
<dbReference type="InterPro" id="IPR019752">
    <property type="entry name" value="Pyrv/ketoisovalerate_OxRed_cat"/>
</dbReference>
<dbReference type="PANTHER" id="PTHR43854">
    <property type="entry name" value="INDOLEPYRUVATE OXIDOREDUCTASE SUBUNIT IORB"/>
    <property type="match status" value="1"/>
</dbReference>